<dbReference type="AlphaFoldDB" id="A0AAV7KYJ2"/>
<name>A0AAV7KYJ2_PLEWA</name>
<dbReference type="EMBL" id="JANPWB010000016">
    <property type="protein sequence ID" value="KAJ1083134.1"/>
    <property type="molecule type" value="Genomic_DNA"/>
</dbReference>
<accession>A0AAV7KYJ2</accession>
<evidence type="ECO:0000313" key="1">
    <source>
        <dbReference type="EMBL" id="KAJ1083134.1"/>
    </source>
</evidence>
<reference evidence="1" key="1">
    <citation type="journal article" date="2022" name="bioRxiv">
        <title>Sequencing and chromosome-scale assembly of the giantPleurodeles waltlgenome.</title>
        <authorList>
            <person name="Brown T."/>
            <person name="Elewa A."/>
            <person name="Iarovenko S."/>
            <person name="Subramanian E."/>
            <person name="Araus A.J."/>
            <person name="Petzold A."/>
            <person name="Susuki M."/>
            <person name="Suzuki K.-i.T."/>
            <person name="Hayashi T."/>
            <person name="Toyoda A."/>
            <person name="Oliveira C."/>
            <person name="Osipova E."/>
            <person name="Leigh N.D."/>
            <person name="Simon A."/>
            <person name="Yun M.H."/>
        </authorList>
    </citation>
    <scope>NUCLEOTIDE SEQUENCE</scope>
    <source>
        <strain evidence="1">20211129_DDA</strain>
        <tissue evidence="1">Liver</tissue>
    </source>
</reference>
<keyword evidence="2" id="KW-1185">Reference proteome</keyword>
<organism evidence="1 2">
    <name type="scientific">Pleurodeles waltl</name>
    <name type="common">Iberian ribbed newt</name>
    <dbReference type="NCBI Taxonomy" id="8319"/>
    <lineage>
        <taxon>Eukaryota</taxon>
        <taxon>Metazoa</taxon>
        <taxon>Chordata</taxon>
        <taxon>Craniata</taxon>
        <taxon>Vertebrata</taxon>
        <taxon>Euteleostomi</taxon>
        <taxon>Amphibia</taxon>
        <taxon>Batrachia</taxon>
        <taxon>Caudata</taxon>
        <taxon>Salamandroidea</taxon>
        <taxon>Salamandridae</taxon>
        <taxon>Pleurodelinae</taxon>
        <taxon>Pleurodeles</taxon>
    </lineage>
</organism>
<sequence length="86" mass="9426">MVDGTSGPTPPPETYKETTLNTILQAIAASREALELKIDTMVTDLGLLRDGICHLAETVATTERTLEDISTEMTTIRERMSTLEDT</sequence>
<dbReference type="Proteomes" id="UP001066276">
    <property type="component" value="Chromosome 12"/>
</dbReference>
<protein>
    <submittedName>
        <fullName evidence="1">Uncharacterized protein</fullName>
    </submittedName>
</protein>
<evidence type="ECO:0000313" key="2">
    <source>
        <dbReference type="Proteomes" id="UP001066276"/>
    </source>
</evidence>
<comment type="caution">
    <text evidence="1">The sequence shown here is derived from an EMBL/GenBank/DDBJ whole genome shotgun (WGS) entry which is preliminary data.</text>
</comment>
<gene>
    <name evidence="1" type="ORF">NDU88_003294</name>
</gene>
<proteinExistence type="predicted"/>